<evidence type="ECO:0000313" key="1">
    <source>
        <dbReference type="EMBL" id="KYC44299.1"/>
    </source>
</evidence>
<comment type="caution">
    <text evidence="1">The sequence shown here is derived from an EMBL/GenBank/DDBJ whole genome shotgun (WGS) entry which is preliminary data.</text>
</comment>
<protein>
    <submittedName>
        <fullName evidence="1">Uncharacterized protein</fullName>
    </submittedName>
</protein>
<evidence type="ECO:0000313" key="2">
    <source>
        <dbReference type="Proteomes" id="UP000075578"/>
    </source>
</evidence>
<accession>A0A150IH71</accession>
<name>A0A150IH71_9EURY</name>
<gene>
    <name evidence="1" type="ORF">AMQ74_01988</name>
</gene>
<dbReference type="AlphaFoldDB" id="A0A150IH71"/>
<sequence>MNKAENEALNALNRGEGCLNWVRIEGRGLWLYISSLSGEVFKYDADDDVMTELKLKEAD</sequence>
<reference evidence="1 2" key="1">
    <citation type="journal article" date="2016" name="ISME J.">
        <title>Chasing the elusive Euryarchaeota class WSA2: genomes reveal a uniquely fastidious methyl-reducing methanogen.</title>
        <authorList>
            <person name="Nobu M.K."/>
            <person name="Narihiro T."/>
            <person name="Kuroda K."/>
            <person name="Mei R."/>
            <person name="Liu W.T."/>
        </authorList>
    </citation>
    <scope>NUCLEOTIDE SEQUENCE [LARGE SCALE GENOMIC DNA]</scope>
    <source>
        <strain evidence="1">U1lsi0528_Bin089</strain>
    </source>
</reference>
<organism evidence="1 2">
    <name type="scientific">Candidatus Methanofastidiosum methylothiophilum</name>
    <dbReference type="NCBI Taxonomy" id="1705564"/>
    <lineage>
        <taxon>Archaea</taxon>
        <taxon>Methanobacteriati</taxon>
        <taxon>Methanobacteriota</taxon>
        <taxon>Stenosarchaea group</taxon>
        <taxon>Candidatus Methanofastidiosia</taxon>
        <taxon>Candidatus Methanofastidiosales</taxon>
        <taxon>Candidatus Methanofastidiosaceae</taxon>
        <taxon>Candidatus Methanofastidiosum</taxon>
    </lineage>
</organism>
<dbReference type="Proteomes" id="UP000075578">
    <property type="component" value="Unassembled WGS sequence"/>
</dbReference>
<dbReference type="EMBL" id="LNGD01000305">
    <property type="protein sequence ID" value="KYC44299.1"/>
    <property type="molecule type" value="Genomic_DNA"/>
</dbReference>
<proteinExistence type="predicted"/>